<evidence type="ECO:0000256" key="6">
    <source>
        <dbReference type="ARBA" id="ARBA00022563"/>
    </source>
</evidence>
<proteinExistence type="inferred from homology"/>
<accession>A0A0F6CKG0</accession>
<protein>
    <recommendedName>
        <fullName evidence="10">Serine hydroxymethyltransferase</fullName>
        <shortName evidence="10">SHMT</shortName>
        <shortName evidence="10">Serine methylase</shortName>
        <ecNumber evidence="10">2.1.2.1</ecNumber>
    </recommendedName>
</protein>
<dbReference type="Gene3D" id="3.40.640.10">
    <property type="entry name" value="Type I PLP-dependent aspartate aminotransferase-like (Major domain)"/>
    <property type="match status" value="1"/>
</dbReference>
<feature type="binding site" evidence="10">
    <location>
        <begin position="113"/>
        <end position="115"/>
    </location>
    <ligand>
        <name>(6S)-5,6,7,8-tetrahydrofolate</name>
        <dbReference type="ChEBI" id="CHEBI:57453"/>
    </ligand>
</feature>
<dbReference type="InterPro" id="IPR019798">
    <property type="entry name" value="Ser_HO-MeTrfase_PLP_BS"/>
</dbReference>
<reference evidence="13 14" key="1">
    <citation type="journal article" date="2011" name="PLoS ONE">
        <title>Core proteome of the minimal cell: comparative proteomics of three mollicute species.</title>
        <authorList>
            <person name="Fisunov G.Y."/>
            <person name="Alexeev D.G."/>
            <person name="Bazaleev N.A."/>
            <person name="Ladygina V.G."/>
            <person name="Galyamina M.A."/>
            <person name="Kondratov I.G."/>
            <person name="Zhukova N.A."/>
            <person name="Serebryakova M.V."/>
            <person name="Demina I.A."/>
            <person name="Govorun V.M."/>
        </authorList>
    </citation>
    <scope>NUCLEOTIDE SEQUENCE [LARGE SCALE GENOMIC DNA]</scope>
    <source>
        <strain evidence="13 14">S6</strain>
    </source>
</reference>
<comment type="catalytic activity">
    <reaction evidence="10">
        <text>(6R)-5,10-methylene-5,6,7,8-tetrahydrofolate + glycine + H2O = (6S)-5,6,7,8-tetrahydrofolate + L-serine</text>
        <dbReference type="Rhea" id="RHEA:15481"/>
        <dbReference type="ChEBI" id="CHEBI:15377"/>
        <dbReference type="ChEBI" id="CHEBI:15636"/>
        <dbReference type="ChEBI" id="CHEBI:33384"/>
        <dbReference type="ChEBI" id="CHEBI:57305"/>
        <dbReference type="ChEBI" id="CHEBI:57453"/>
        <dbReference type="EC" id="2.1.2.1"/>
    </reaction>
</comment>
<dbReference type="GO" id="GO:0019264">
    <property type="term" value="P:glycine biosynthetic process from serine"/>
    <property type="evidence" value="ECO:0007669"/>
    <property type="project" value="UniProtKB-UniRule"/>
</dbReference>
<dbReference type="FunFam" id="3.40.640.10:FF:000001">
    <property type="entry name" value="Serine hydroxymethyltransferase"/>
    <property type="match status" value="1"/>
</dbReference>
<dbReference type="GO" id="GO:0005829">
    <property type="term" value="C:cytosol"/>
    <property type="evidence" value="ECO:0007669"/>
    <property type="project" value="TreeGrafter"/>
</dbReference>
<dbReference type="UniPathway" id="UPA00193"/>
<keyword evidence="8 10" id="KW-0663">Pyridoxal phosphate</keyword>
<sequence length="409" mass="45687">MEIFKLINQELQRQQDQIELIASENYVSEAVLRATGSVLTNKYAEGTPNKRYYGGCEYVDKIESIAIEKLKKLFGARHANVQPHSGSTANAAAYLALLQPHDKVLAMGLNDGGHLTHGSKVNFSGKIYDFYHYNVDPNTYLLDYDEILKKAIEVKPKLIVCGASNYSRAIDFAKFRQIADHVGAYLMADIAHIAGLIVAGYHQNPVEYCDIITSTTHKTLRGPRGGIILTNREDLIKKIDSAVFPGELGGPLMHVIAAKAIAFDEALQPEFKTYIKNVIDNSKAFCEAFINKGYQIIANGTDNHLFTINLFKKFNLTGDLVENWLYQGNIVVNKNMIPYDSNKSMNPSGIRLGTAAMTSRGLIQSDFVQIADWIDQIIKAKGDLNVINKVKSEVKKLLVKYPIYQDRDY</sequence>
<dbReference type="UniPathway" id="UPA00288">
    <property type="reaction ID" value="UER01023"/>
</dbReference>
<comment type="pathway">
    <text evidence="10">Amino-acid biosynthesis; glycine biosynthesis; glycine from L-serine: step 1/1.</text>
</comment>
<evidence type="ECO:0000256" key="10">
    <source>
        <dbReference type="HAMAP-Rule" id="MF_00051"/>
    </source>
</evidence>
<keyword evidence="10" id="KW-0028">Amino-acid biosynthesis</keyword>
<dbReference type="Gene3D" id="3.90.1150.10">
    <property type="entry name" value="Aspartate Aminotransferase, domain 1"/>
    <property type="match status" value="1"/>
</dbReference>
<evidence type="ECO:0000313" key="13">
    <source>
        <dbReference type="EMBL" id="AHB99582.1"/>
    </source>
</evidence>
<comment type="function">
    <text evidence="9">Catalyzes the reversible interconversion of serine and glycine with tetrahydrofolate (THF) serving as the one-carbon carrier. This reaction serves as the major source of one-carbon groups required for the biosynthesis of purines, thymidylate, methionine, and other important biomolecules. Also exhibits THF-independent aldolase activity toward beta-hydroxyamino acids, producing glycine and aldehydes, via a retro-aldol mechanism. Thus, is able to catalyze the cleavage of L-allo-threonine.</text>
</comment>
<dbReference type="EC" id="2.1.2.1" evidence="10"/>
<feature type="domain" description="Serine hydroxymethyltransferase-like" evidence="12">
    <location>
        <begin position="2"/>
        <end position="374"/>
    </location>
</feature>
<dbReference type="PANTHER" id="PTHR11680">
    <property type="entry name" value="SERINE HYDROXYMETHYLTRANSFERASE"/>
    <property type="match status" value="1"/>
</dbReference>
<feature type="modified residue" description="N6-(pyridoxal phosphate)lysine" evidence="10 11">
    <location>
        <position position="218"/>
    </location>
</feature>
<comment type="caution">
    <text evidence="10">Lacks conserved residue(s) required for the propagation of feature annotation.</text>
</comment>
<dbReference type="PANTHER" id="PTHR11680:SF35">
    <property type="entry name" value="SERINE HYDROXYMETHYLTRANSFERASE 1"/>
    <property type="match status" value="1"/>
</dbReference>
<dbReference type="HOGENOM" id="CLU_022477_2_1_14"/>
<dbReference type="InterPro" id="IPR049943">
    <property type="entry name" value="Ser_HO-MeTrfase-like"/>
</dbReference>
<dbReference type="Proteomes" id="UP000018735">
    <property type="component" value="Chromosome"/>
</dbReference>
<feature type="site" description="Plays an important role in substrate specificity" evidence="10">
    <location>
        <position position="217"/>
    </location>
</feature>
<dbReference type="GO" id="GO:0032259">
    <property type="term" value="P:methylation"/>
    <property type="evidence" value="ECO:0007669"/>
    <property type="project" value="UniProtKB-KW"/>
</dbReference>
<keyword evidence="6 10" id="KW-0554">One-carbon metabolism</keyword>
<dbReference type="KEGG" id="mgz:GCW_01650"/>
<dbReference type="InterPro" id="IPR039429">
    <property type="entry name" value="SHMT-like_dom"/>
</dbReference>
<dbReference type="GO" id="GO:0030170">
    <property type="term" value="F:pyridoxal phosphate binding"/>
    <property type="evidence" value="ECO:0007669"/>
    <property type="project" value="UniProtKB-UniRule"/>
</dbReference>
<evidence type="ECO:0000256" key="5">
    <source>
        <dbReference type="ARBA" id="ARBA00022490"/>
    </source>
</evidence>
<dbReference type="AlphaFoldDB" id="A0A0F6CKG0"/>
<keyword evidence="13" id="KW-0489">Methyltransferase</keyword>
<evidence type="ECO:0000256" key="4">
    <source>
        <dbReference type="ARBA" id="ARBA00011738"/>
    </source>
</evidence>
<comment type="cofactor">
    <cofactor evidence="1 10 11">
        <name>pyridoxal 5'-phosphate</name>
        <dbReference type="ChEBI" id="CHEBI:597326"/>
    </cofactor>
</comment>
<dbReference type="EMBL" id="CP006916">
    <property type="protein sequence ID" value="AHB99582.1"/>
    <property type="molecule type" value="Genomic_DNA"/>
</dbReference>
<comment type="similarity">
    <text evidence="3 10">Belongs to the SHMT family.</text>
</comment>
<comment type="subcellular location">
    <subcellularLocation>
        <location evidence="2 10">Cytoplasm</location>
    </subcellularLocation>
</comment>
<evidence type="ECO:0000313" key="14">
    <source>
        <dbReference type="Proteomes" id="UP000018735"/>
    </source>
</evidence>
<evidence type="ECO:0000256" key="9">
    <source>
        <dbReference type="ARBA" id="ARBA00054606"/>
    </source>
</evidence>
<evidence type="ECO:0000256" key="3">
    <source>
        <dbReference type="ARBA" id="ARBA00006376"/>
    </source>
</evidence>
<evidence type="ECO:0000256" key="8">
    <source>
        <dbReference type="ARBA" id="ARBA00022898"/>
    </source>
</evidence>
<dbReference type="GO" id="GO:0004372">
    <property type="term" value="F:glycine hydroxymethyltransferase activity"/>
    <property type="evidence" value="ECO:0007669"/>
    <property type="project" value="UniProtKB-UniRule"/>
</dbReference>
<evidence type="ECO:0000256" key="1">
    <source>
        <dbReference type="ARBA" id="ARBA00001933"/>
    </source>
</evidence>
<dbReference type="InterPro" id="IPR015422">
    <property type="entry name" value="PyrdxlP-dep_Trfase_small"/>
</dbReference>
<dbReference type="Pfam" id="PF00464">
    <property type="entry name" value="SHMT"/>
    <property type="match status" value="1"/>
</dbReference>
<comment type="subunit">
    <text evidence="4 10">Homodimer.</text>
</comment>
<evidence type="ECO:0000256" key="7">
    <source>
        <dbReference type="ARBA" id="ARBA00022679"/>
    </source>
</evidence>
<dbReference type="HAMAP" id="MF_00051">
    <property type="entry name" value="SHMT"/>
    <property type="match status" value="1"/>
</dbReference>
<dbReference type="InterPro" id="IPR001085">
    <property type="entry name" value="Ser_HO-MeTrfase"/>
</dbReference>
<dbReference type="PIRSF" id="PIRSF000412">
    <property type="entry name" value="SHMT"/>
    <property type="match status" value="1"/>
</dbReference>
<keyword evidence="5 10" id="KW-0963">Cytoplasm</keyword>
<dbReference type="NCBIfam" id="NF000586">
    <property type="entry name" value="PRK00011.1"/>
    <property type="match status" value="1"/>
</dbReference>
<dbReference type="GO" id="GO:0035999">
    <property type="term" value="P:tetrahydrofolate interconversion"/>
    <property type="evidence" value="ECO:0007669"/>
    <property type="project" value="UniProtKB-UniRule"/>
</dbReference>
<feature type="binding site" evidence="10">
    <location>
        <position position="109"/>
    </location>
    <ligand>
        <name>(6S)-5,6,7,8-tetrahydrofolate</name>
        <dbReference type="ChEBI" id="CHEBI:57453"/>
    </ligand>
</feature>
<dbReference type="InterPro" id="IPR015424">
    <property type="entry name" value="PyrdxlP-dep_Trfase"/>
</dbReference>
<evidence type="ECO:0000259" key="12">
    <source>
        <dbReference type="Pfam" id="PF00464"/>
    </source>
</evidence>
<comment type="pathway">
    <text evidence="10">One-carbon metabolism; tetrahydrofolate interconversion.</text>
</comment>
<organism evidence="13 14">
    <name type="scientific">Mycoplasmoides gallisepticum S6</name>
    <dbReference type="NCBI Taxonomy" id="1006581"/>
    <lineage>
        <taxon>Bacteria</taxon>
        <taxon>Bacillati</taxon>
        <taxon>Mycoplasmatota</taxon>
        <taxon>Mycoplasmoidales</taxon>
        <taxon>Mycoplasmoidaceae</taxon>
        <taxon>Mycoplasmoides</taxon>
    </lineage>
</organism>
<name>A0A0F6CKG0_MYCGL</name>
<keyword evidence="7 10" id="KW-0808">Transferase</keyword>
<gene>
    <name evidence="10 13" type="primary">glyA</name>
    <name evidence="13" type="ORF">GCW_01650</name>
</gene>
<feature type="binding site" evidence="10">
    <location>
        <position position="233"/>
    </location>
    <ligand>
        <name>(6S)-5,6,7,8-tetrahydrofolate</name>
        <dbReference type="ChEBI" id="CHEBI:57453"/>
    </ligand>
</feature>
<dbReference type="eggNOG" id="COG0112">
    <property type="taxonomic scope" value="Bacteria"/>
</dbReference>
<dbReference type="SUPFAM" id="SSF53383">
    <property type="entry name" value="PLP-dependent transferases"/>
    <property type="match status" value="1"/>
</dbReference>
<evidence type="ECO:0000256" key="2">
    <source>
        <dbReference type="ARBA" id="ARBA00004496"/>
    </source>
</evidence>
<evidence type="ECO:0000256" key="11">
    <source>
        <dbReference type="PIRSR" id="PIRSR000412-50"/>
    </source>
</evidence>
<dbReference type="RefSeq" id="WP_011884162.1">
    <property type="nucleotide sequence ID" value="NC_023030.2"/>
</dbReference>
<dbReference type="PROSITE" id="PS00096">
    <property type="entry name" value="SHMT"/>
    <property type="match status" value="1"/>
</dbReference>
<dbReference type="CDD" id="cd00378">
    <property type="entry name" value="SHMT"/>
    <property type="match status" value="1"/>
</dbReference>
<dbReference type="GO" id="GO:0008168">
    <property type="term" value="F:methyltransferase activity"/>
    <property type="evidence" value="ECO:0007669"/>
    <property type="project" value="UniProtKB-KW"/>
</dbReference>
<dbReference type="InterPro" id="IPR015421">
    <property type="entry name" value="PyrdxlP-dep_Trfase_major"/>
</dbReference>